<dbReference type="Gene3D" id="3.40.50.720">
    <property type="entry name" value="NAD(P)-binding Rossmann-like Domain"/>
    <property type="match status" value="1"/>
</dbReference>
<dbReference type="Pfam" id="PF10728">
    <property type="entry name" value="DUF2520"/>
    <property type="match status" value="1"/>
</dbReference>
<evidence type="ECO:0000313" key="4">
    <source>
        <dbReference type="Proteomes" id="UP000093186"/>
    </source>
</evidence>
<proteinExistence type="predicted"/>
<dbReference type="Gene3D" id="1.10.1040.20">
    <property type="entry name" value="ProC-like, C-terminal domain"/>
    <property type="match status" value="1"/>
</dbReference>
<evidence type="ECO:0000313" key="3">
    <source>
        <dbReference type="EMBL" id="OCK44398.1"/>
    </source>
</evidence>
<dbReference type="PANTHER" id="PTHR40459">
    <property type="entry name" value="CONSERVED HYPOTHETICAL ALANINE AND LEUCINE RICH PROTEIN"/>
    <property type="match status" value="1"/>
</dbReference>
<evidence type="ECO:0008006" key="5">
    <source>
        <dbReference type="Google" id="ProtNLM"/>
    </source>
</evidence>
<accession>A0A1B9Y3K2</accession>
<protein>
    <recommendedName>
        <fullName evidence="5">DUF2520 domain-containing protein</fullName>
    </recommendedName>
</protein>
<dbReference type="SUPFAM" id="SSF48179">
    <property type="entry name" value="6-phosphogluconate dehydrogenase C-terminal domain-like"/>
    <property type="match status" value="1"/>
</dbReference>
<dbReference type="InterPro" id="IPR037108">
    <property type="entry name" value="TM1727-like_C_sf"/>
</dbReference>
<evidence type="ECO:0000259" key="2">
    <source>
        <dbReference type="Pfam" id="PF10728"/>
    </source>
</evidence>
<reference evidence="3 4" key="1">
    <citation type="submission" date="2016-06" db="EMBL/GenBank/DDBJ databases">
        <title>Draft Genome Sequence of Tenacibaculum soleae UCD-KL19.</title>
        <authorList>
            <person name="Eisen J.A."/>
            <person name="Coil D.A."/>
            <person name="Lujan K.M."/>
        </authorList>
    </citation>
    <scope>NUCLEOTIDE SEQUENCE [LARGE SCALE GENOMIC DNA]</scope>
    <source>
        <strain evidence="3 4">UCD-KL19</strain>
    </source>
</reference>
<organism evidence="3 4">
    <name type="scientific">Tenacibaculum soleae</name>
    <dbReference type="NCBI Taxonomy" id="447689"/>
    <lineage>
        <taxon>Bacteria</taxon>
        <taxon>Pseudomonadati</taxon>
        <taxon>Bacteroidota</taxon>
        <taxon>Flavobacteriia</taxon>
        <taxon>Flavobacteriales</taxon>
        <taxon>Flavobacteriaceae</taxon>
        <taxon>Tenacibaculum</taxon>
    </lineage>
</organism>
<dbReference type="InterPro" id="IPR036291">
    <property type="entry name" value="NAD(P)-bd_dom_sf"/>
</dbReference>
<dbReference type="RefSeq" id="WP_068703729.1">
    <property type="nucleotide sequence ID" value="NZ_MAKX01000001.1"/>
</dbReference>
<dbReference type="OrthoDB" id="9810755at2"/>
<evidence type="ECO:0000259" key="1">
    <source>
        <dbReference type="Pfam" id="PF03807"/>
    </source>
</evidence>
<name>A0A1B9Y3K2_9FLAO</name>
<gene>
    <name evidence="3" type="ORF">BA195_06890</name>
</gene>
<dbReference type="AlphaFoldDB" id="A0A1B9Y3K2"/>
<dbReference type="EMBL" id="MAKX01000001">
    <property type="protein sequence ID" value="OCK44398.1"/>
    <property type="molecule type" value="Genomic_DNA"/>
</dbReference>
<dbReference type="InterPro" id="IPR028939">
    <property type="entry name" value="P5C_Rdtase_cat_N"/>
</dbReference>
<comment type="caution">
    <text evidence="3">The sequence shown here is derived from an EMBL/GenBank/DDBJ whole genome shotgun (WGS) entry which is preliminary data.</text>
</comment>
<sequence length="252" mass="28240">MIRITIIGGGNVATHLIKAFNKAKEVSLLQVYARNIAKIEHFKNIVSITSSLDLLMDADVYIIAVSDDAIIDVSSKIDKKNALIVHTSGSASLNSLKNKGRKGVFYLLQSFSKNKEINFNEIPFCLEAENKQDFKILQKLAKAIGKKTYAINSEQRKKLHVAAVFVNNFTNNMYKIGADICTEHSIPFEILHPLIKETAHKVITLNPAEAQTGPAKRNDKETIQNHLNLLNKQQQEIYQLITKSIQENGKKL</sequence>
<dbReference type="STRING" id="447689.BA195_06890"/>
<dbReference type="Proteomes" id="UP000093186">
    <property type="component" value="Unassembled WGS sequence"/>
</dbReference>
<dbReference type="InterPro" id="IPR008927">
    <property type="entry name" value="6-PGluconate_DH-like_C_sf"/>
</dbReference>
<dbReference type="SUPFAM" id="SSF51735">
    <property type="entry name" value="NAD(P)-binding Rossmann-fold domains"/>
    <property type="match status" value="1"/>
</dbReference>
<dbReference type="Pfam" id="PF03807">
    <property type="entry name" value="F420_oxidored"/>
    <property type="match status" value="1"/>
</dbReference>
<feature type="domain" description="DUF2520" evidence="2">
    <location>
        <begin position="122"/>
        <end position="245"/>
    </location>
</feature>
<keyword evidence="4" id="KW-1185">Reference proteome</keyword>
<dbReference type="PANTHER" id="PTHR40459:SF1">
    <property type="entry name" value="CONSERVED HYPOTHETICAL ALANINE AND LEUCINE RICH PROTEIN"/>
    <property type="match status" value="1"/>
</dbReference>
<feature type="domain" description="Pyrroline-5-carboxylate reductase catalytic N-terminal" evidence="1">
    <location>
        <begin position="3"/>
        <end position="85"/>
    </location>
</feature>
<dbReference type="InterPro" id="IPR018931">
    <property type="entry name" value="DUF2520"/>
</dbReference>